<keyword evidence="2" id="KW-1185">Reference proteome</keyword>
<reference evidence="1 2" key="2">
    <citation type="submission" date="2019-02" db="EMBL/GenBank/DDBJ databases">
        <title>'Lichenibacterium ramalinii' gen. nov. sp. nov., 'Lichenibacterium minor' gen. nov. sp. nov.</title>
        <authorList>
            <person name="Pankratov T."/>
        </authorList>
    </citation>
    <scope>NUCLEOTIDE SEQUENCE [LARGE SCALE GENOMIC DNA]</scope>
    <source>
        <strain evidence="1 2">RmlP026</strain>
    </source>
</reference>
<proteinExistence type="predicted"/>
<dbReference type="RefSeq" id="WP_129227648.1">
    <property type="nucleotide sequence ID" value="NZ_QYBB01000016.1"/>
</dbReference>
<evidence type="ECO:0000313" key="1">
    <source>
        <dbReference type="EMBL" id="RYC31146.1"/>
    </source>
</evidence>
<dbReference type="EMBL" id="QYBB01000016">
    <property type="protein sequence ID" value="RYC31146.1"/>
    <property type="molecule type" value="Genomic_DNA"/>
</dbReference>
<accession>A0A4Q2U886</accession>
<gene>
    <name evidence="1" type="ORF">D3273_14715</name>
</gene>
<comment type="caution">
    <text evidence="1">The sequence shown here is derived from an EMBL/GenBank/DDBJ whole genome shotgun (WGS) entry which is preliminary data.</text>
</comment>
<dbReference type="Proteomes" id="UP000290759">
    <property type="component" value="Unassembled WGS sequence"/>
</dbReference>
<evidence type="ECO:0008006" key="3">
    <source>
        <dbReference type="Google" id="ProtNLM"/>
    </source>
</evidence>
<name>A0A4Q2U886_9HYPH</name>
<reference evidence="1 2" key="1">
    <citation type="submission" date="2018-12" db="EMBL/GenBank/DDBJ databases">
        <authorList>
            <person name="Grouzdev D.S."/>
            <person name="Krutkina M.S."/>
        </authorList>
    </citation>
    <scope>NUCLEOTIDE SEQUENCE [LARGE SCALE GENOMIC DNA]</scope>
    <source>
        <strain evidence="1 2">RmlP026</strain>
    </source>
</reference>
<sequence>MWKLEPISAAVLEDQLRVSILRRQAKLILPESSSTDAAKAMSRLASRIEKNTRKKIGFETLASSRCARRWKIRLGESVREILSVFPNDQIAFFTIVPNARWEIAGQQLSGIKAASYLERLRQQLIRVGLSSCTGIIIARLHGEYDPTRDVYQLHVHMLAAGDTVAVVERLRRLPVYRRPKDMRCAFVKKPIFRQPLRDLKRQLSYHLGMSFWPSKPSYYRDGVLRRAAERRRLPSVRLAEFLVWLDSQTQETLNLFYGCRGCGQSIVRTRREYPQGE</sequence>
<protein>
    <recommendedName>
        <fullName evidence="3">Inovirus Gp2 family protein</fullName>
    </recommendedName>
</protein>
<dbReference type="OrthoDB" id="7503582at2"/>
<organism evidence="1 2">
    <name type="scientific">Lichenibacterium minor</name>
    <dbReference type="NCBI Taxonomy" id="2316528"/>
    <lineage>
        <taxon>Bacteria</taxon>
        <taxon>Pseudomonadati</taxon>
        <taxon>Pseudomonadota</taxon>
        <taxon>Alphaproteobacteria</taxon>
        <taxon>Hyphomicrobiales</taxon>
        <taxon>Lichenihabitantaceae</taxon>
        <taxon>Lichenibacterium</taxon>
    </lineage>
</organism>
<evidence type="ECO:0000313" key="2">
    <source>
        <dbReference type="Proteomes" id="UP000290759"/>
    </source>
</evidence>
<dbReference type="AlphaFoldDB" id="A0A4Q2U886"/>